<sequence>MTTQNMREQQRPPGRDSGFRRDIQALRALAVMLVVLNHLWPNRLPGGYVGVDVFFVISGFLISKHLVKELRRDGRIGLAEFYARRVRRLLPAALLVAAVSLAGVAVIMREAMWPRNATEVVASALYVENWYLAAKAVDYSALTDTASVAQHYWSLSVEEQFYLLWPVLLLACVWVARKRRLRYDMAILVGVLLVFVVSLVFGVAFTVTSKEAAYFVTPARAWEFALGALTGLLAGRLRLAPAFRGLLTWVGLALILLASLAFDHATFFPGIAALLPTLGTAAVIAAGERPARYSPALFMNLRPVQFLGGISYSVYLWHWPLVVLAPHLLDSTLTARHKLVLLAATIVLAHASKTYVEDPGIRMRWPAAAPRRTFSLMAAAMAVLVVAAAAQIHAYGVAADREVAALAEQADDPCYGASALTAQGCGDAFGPAETSPGDPAETPWFAPDGCVSEAGVRDCDFTGTNAGPTVWLVGDSHAEHWQAALVEVARAQGWHLKMSLRGGCPLVDAETEEYAGRTLPPDERNACREWGRQTADRVVAKQPAMVFTSMFSQHEILDDGTGRSQQDQYRDAAGTYLRRWADAGAQVYVIRDTPLTAGPTTVQCAAVNEEDPVDCAIPRAAAIQEDYVALAAEAVGHDSVRVLDLTDQFCDNTRCYTAVGGLSVFYDENHIARSYARSVAPAFLLAYRGRE</sequence>
<dbReference type="PANTHER" id="PTHR23028">
    <property type="entry name" value="ACETYLTRANSFERASE"/>
    <property type="match status" value="1"/>
</dbReference>
<dbReference type="Proteomes" id="UP000451860">
    <property type="component" value="Unassembled WGS sequence"/>
</dbReference>
<proteinExistence type="predicted"/>
<dbReference type="InterPro" id="IPR050879">
    <property type="entry name" value="Acyltransferase_3"/>
</dbReference>
<evidence type="ECO:0000256" key="1">
    <source>
        <dbReference type="SAM" id="Phobius"/>
    </source>
</evidence>
<keyword evidence="1" id="KW-0472">Membrane</keyword>
<evidence type="ECO:0000313" key="5">
    <source>
        <dbReference type="Proteomes" id="UP000451860"/>
    </source>
</evidence>
<keyword evidence="1" id="KW-1133">Transmembrane helix</keyword>
<organism evidence="4 5">
    <name type="scientific">Georgenia thermotolerans</name>
    <dbReference type="NCBI Taxonomy" id="527326"/>
    <lineage>
        <taxon>Bacteria</taxon>
        <taxon>Bacillati</taxon>
        <taxon>Actinomycetota</taxon>
        <taxon>Actinomycetes</taxon>
        <taxon>Micrococcales</taxon>
        <taxon>Bogoriellaceae</taxon>
        <taxon>Georgenia</taxon>
    </lineage>
</organism>
<dbReference type="EMBL" id="WHJE01000013">
    <property type="protein sequence ID" value="KAE8765252.1"/>
    <property type="molecule type" value="Genomic_DNA"/>
</dbReference>
<feature type="transmembrane region" description="Helical" evidence="1">
    <location>
        <begin position="268"/>
        <end position="287"/>
    </location>
</feature>
<feature type="transmembrane region" description="Helical" evidence="1">
    <location>
        <begin position="21"/>
        <end position="40"/>
    </location>
</feature>
<protein>
    <submittedName>
        <fullName evidence="4">Acyltransferase family protein</fullName>
    </submittedName>
</protein>
<feature type="transmembrane region" description="Helical" evidence="1">
    <location>
        <begin position="88"/>
        <end position="108"/>
    </location>
</feature>
<reference evidence="4 5" key="1">
    <citation type="submission" date="2019-10" db="EMBL/GenBank/DDBJ databases">
        <title>Georgenia wutianyii sp. nov. and Georgenia yuyongxinii sp. nov. isolated from plateau pika (Ochotona curzoniae) in the Qinghai-Tibet plateau of China.</title>
        <authorList>
            <person name="Tian Z."/>
        </authorList>
    </citation>
    <scope>NUCLEOTIDE SEQUENCE [LARGE SCALE GENOMIC DNA]</scope>
    <source>
        <strain evidence="4 5">DSM 21501</strain>
    </source>
</reference>
<feature type="transmembrane region" description="Helical" evidence="1">
    <location>
        <begin position="376"/>
        <end position="396"/>
    </location>
</feature>
<dbReference type="Pfam" id="PF01757">
    <property type="entry name" value="Acyl_transf_3"/>
    <property type="match status" value="1"/>
</dbReference>
<evidence type="ECO:0000313" key="4">
    <source>
        <dbReference type="EMBL" id="KAE8765252.1"/>
    </source>
</evidence>
<gene>
    <name evidence="4" type="ORF">GB883_04790</name>
</gene>
<dbReference type="Pfam" id="PF19040">
    <property type="entry name" value="SGNH"/>
    <property type="match status" value="1"/>
</dbReference>
<keyword evidence="1" id="KW-0812">Transmembrane</keyword>
<dbReference type="GO" id="GO:0009103">
    <property type="term" value="P:lipopolysaccharide biosynthetic process"/>
    <property type="evidence" value="ECO:0007669"/>
    <property type="project" value="TreeGrafter"/>
</dbReference>
<dbReference type="InterPro" id="IPR043968">
    <property type="entry name" value="SGNH"/>
</dbReference>
<accession>A0A7J5US14</accession>
<keyword evidence="4" id="KW-0808">Transferase</keyword>
<evidence type="ECO:0000259" key="2">
    <source>
        <dbReference type="Pfam" id="PF01757"/>
    </source>
</evidence>
<feature type="domain" description="SGNH" evidence="3">
    <location>
        <begin position="455"/>
        <end position="684"/>
    </location>
</feature>
<dbReference type="OrthoDB" id="3404679at2"/>
<dbReference type="AlphaFoldDB" id="A0A7J5US14"/>
<dbReference type="PANTHER" id="PTHR23028:SF53">
    <property type="entry name" value="ACYL_TRANSF_3 DOMAIN-CONTAINING PROTEIN"/>
    <property type="match status" value="1"/>
</dbReference>
<dbReference type="GO" id="GO:0016747">
    <property type="term" value="F:acyltransferase activity, transferring groups other than amino-acyl groups"/>
    <property type="evidence" value="ECO:0007669"/>
    <property type="project" value="InterPro"/>
</dbReference>
<dbReference type="RefSeq" id="WP_152201512.1">
    <property type="nucleotide sequence ID" value="NZ_VUKF01000007.1"/>
</dbReference>
<name>A0A7J5US14_9MICO</name>
<feature type="transmembrane region" description="Helical" evidence="1">
    <location>
        <begin position="160"/>
        <end position="176"/>
    </location>
</feature>
<feature type="transmembrane region" description="Helical" evidence="1">
    <location>
        <begin position="46"/>
        <end position="67"/>
    </location>
</feature>
<comment type="caution">
    <text evidence="4">The sequence shown here is derived from an EMBL/GenBank/DDBJ whole genome shotgun (WGS) entry which is preliminary data.</text>
</comment>
<keyword evidence="4" id="KW-0012">Acyltransferase</keyword>
<feature type="transmembrane region" description="Helical" evidence="1">
    <location>
        <begin position="246"/>
        <end position="262"/>
    </location>
</feature>
<feature type="transmembrane region" description="Helical" evidence="1">
    <location>
        <begin position="185"/>
        <end position="207"/>
    </location>
</feature>
<evidence type="ECO:0000259" key="3">
    <source>
        <dbReference type="Pfam" id="PF19040"/>
    </source>
</evidence>
<feature type="domain" description="Acyltransferase 3" evidence="2">
    <location>
        <begin position="22"/>
        <end position="347"/>
    </location>
</feature>
<dbReference type="InterPro" id="IPR002656">
    <property type="entry name" value="Acyl_transf_3_dom"/>
</dbReference>
<feature type="transmembrane region" description="Helical" evidence="1">
    <location>
        <begin position="299"/>
        <end position="319"/>
    </location>
</feature>
<dbReference type="GO" id="GO:0016020">
    <property type="term" value="C:membrane"/>
    <property type="evidence" value="ECO:0007669"/>
    <property type="project" value="TreeGrafter"/>
</dbReference>
<keyword evidence="5" id="KW-1185">Reference proteome</keyword>